<dbReference type="PANTHER" id="PTHR43022">
    <property type="entry name" value="PROTEIN SMF"/>
    <property type="match status" value="1"/>
</dbReference>
<name>A0AA35XHS1_GEOBA</name>
<reference evidence="3" key="1">
    <citation type="submission" date="2023-03" db="EMBL/GenBank/DDBJ databases">
        <authorList>
            <person name="Steffen K."/>
            <person name="Cardenas P."/>
        </authorList>
    </citation>
    <scope>NUCLEOTIDE SEQUENCE</scope>
</reference>
<accession>A0AA35XHS1</accession>
<feature type="domain" description="Smf/DprA SLOG" evidence="2">
    <location>
        <begin position="97"/>
        <end position="198"/>
    </location>
</feature>
<comment type="similarity">
    <text evidence="1">Belongs to the DprA/Smf family.</text>
</comment>
<proteinExistence type="inferred from homology"/>
<evidence type="ECO:0000313" key="4">
    <source>
        <dbReference type="Proteomes" id="UP001174909"/>
    </source>
</evidence>
<evidence type="ECO:0000313" key="3">
    <source>
        <dbReference type="EMBL" id="CAI8052826.1"/>
    </source>
</evidence>
<keyword evidence="4" id="KW-1185">Reference proteome</keyword>
<dbReference type="EMBL" id="CASHTH010004041">
    <property type="protein sequence ID" value="CAI8052826.1"/>
    <property type="molecule type" value="Genomic_DNA"/>
</dbReference>
<gene>
    <name evidence="3" type="ORF">GBAR_LOCUS28906</name>
</gene>
<dbReference type="Proteomes" id="UP001174909">
    <property type="component" value="Unassembled WGS sequence"/>
</dbReference>
<organism evidence="3 4">
    <name type="scientific">Geodia barretti</name>
    <name type="common">Barrett's horny sponge</name>
    <dbReference type="NCBI Taxonomy" id="519541"/>
    <lineage>
        <taxon>Eukaryota</taxon>
        <taxon>Metazoa</taxon>
        <taxon>Porifera</taxon>
        <taxon>Demospongiae</taxon>
        <taxon>Heteroscleromorpha</taxon>
        <taxon>Tetractinellida</taxon>
        <taxon>Astrophorina</taxon>
        <taxon>Geodiidae</taxon>
        <taxon>Geodia</taxon>
    </lineage>
</organism>
<comment type="caution">
    <text evidence="3">The sequence shown here is derived from an EMBL/GenBank/DDBJ whole genome shotgun (WGS) entry which is preliminary data.</text>
</comment>
<dbReference type="InterPro" id="IPR057666">
    <property type="entry name" value="DrpA_SLOG"/>
</dbReference>
<evidence type="ECO:0000259" key="2">
    <source>
        <dbReference type="Pfam" id="PF02481"/>
    </source>
</evidence>
<dbReference type="Gene3D" id="3.40.50.450">
    <property type="match status" value="1"/>
</dbReference>
<protein>
    <submittedName>
        <fullName evidence="3">Protein Smf</fullName>
    </submittedName>
</protein>
<dbReference type="Pfam" id="PF02481">
    <property type="entry name" value="DNA_processg_A"/>
    <property type="match status" value="1"/>
</dbReference>
<dbReference type="SUPFAM" id="SSF102405">
    <property type="entry name" value="MCP/YpsA-like"/>
    <property type="match status" value="1"/>
</dbReference>
<dbReference type="PANTHER" id="PTHR43022:SF1">
    <property type="entry name" value="PROTEIN SMF"/>
    <property type="match status" value="1"/>
</dbReference>
<sequence>MHVEGKAAGTDGHCSEPDRDLLIAALAIDRIGCLTATEKLRLFDRTADVEAVAGLTPCAVQAVSSRRLRAVPEEPGRFLADAERERSRLTQLGGGCILYGSGTYPPLLTAIYDPPFLLYYRGNYPELLCTAEHLSVVGTRRPSGAGRRAAFEMGFHAARRGATVVSGLARGVDAEAHRGCLAAGGRTVAVLGTGVTRSTRRRACRLRGR</sequence>
<evidence type="ECO:0000256" key="1">
    <source>
        <dbReference type="ARBA" id="ARBA00006525"/>
    </source>
</evidence>
<dbReference type="AlphaFoldDB" id="A0AA35XHS1"/>
<dbReference type="InterPro" id="IPR003488">
    <property type="entry name" value="DprA"/>
</dbReference>